<evidence type="ECO:0000313" key="5">
    <source>
        <dbReference type="EMBL" id="PWK22237.1"/>
    </source>
</evidence>
<dbReference type="EMBL" id="JACWLN010000007">
    <property type="protein sequence ID" value="MBD1261873.1"/>
    <property type="molecule type" value="Genomic_DNA"/>
</dbReference>
<dbReference type="GO" id="GO:0006508">
    <property type="term" value="P:proteolysis"/>
    <property type="evidence" value="ECO:0007669"/>
    <property type="project" value="UniProtKB-KW"/>
</dbReference>
<reference evidence="5 6" key="1">
    <citation type="submission" date="2018-05" db="EMBL/GenBank/DDBJ databases">
        <title>Genomic Encyclopedia of Archaeal and Bacterial Type Strains, Phase II (KMG-II): from individual species to whole genera.</title>
        <authorList>
            <person name="Goeker M."/>
        </authorList>
    </citation>
    <scope>NUCLEOTIDE SEQUENCE [LARGE SCALE GENOMIC DNA]</scope>
    <source>
        <strain evidence="5 6">DSM 23514</strain>
    </source>
</reference>
<protein>
    <submittedName>
        <fullName evidence="4">DUF3857 domain-containing protein</fullName>
    </submittedName>
    <submittedName>
        <fullName evidence="5">Transglutaminase-like putative cysteine protease</fullName>
    </submittedName>
</protein>
<gene>
    <name evidence="4" type="ORF">HZY62_14805</name>
    <name evidence="5" type="ORF">LX92_03155</name>
</gene>
<dbReference type="InterPro" id="IPR024618">
    <property type="entry name" value="DUF3857"/>
</dbReference>
<dbReference type="Proteomes" id="UP000245667">
    <property type="component" value="Unassembled WGS sequence"/>
</dbReference>
<dbReference type="OrthoDB" id="8595007at2"/>
<evidence type="ECO:0000259" key="2">
    <source>
        <dbReference type="Pfam" id="PF01841"/>
    </source>
</evidence>
<dbReference type="EMBL" id="QGGQ01000008">
    <property type="protein sequence ID" value="PWK22237.1"/>
    <property type="molecule type" value="Genomic_DNA"/>
</dbReference>
<dbReference type="SUPFAM" id="SSF54001">
    <property type="entry name" value="Cysteine proteinases"/>
    <property type="match status" value="1"/>
</dbReference>
<feature type="chain" id="PRO_5016365928" evidence="1">
    <location>
        <begin position="19"/>
        <end position="638"/>
    </location>
</feature>
<feature type="domain" description="Transglutaminase-like" evidence="2">
    <location>
        <begin position="273"/>
        <end position="350"/>
    </location>
</feature>
<dbReference type="Gene3D" id="3.10.620.30">
    <property type="match status" value="1"/>
</dbReference>
<evidence type="ECO:0000313" key="4">
    <source>
        <dbReference type="EMBL" id="MBD1261873.1"/>
    </source>
</evidence>
<dbReference type="Pfam" id="PF01841">
    <property type="entry name" value="Transglut_core"/>
    <property type="match status" value="1"/>
</dbReference>
<dbReference type="GO" id="GO:0008233">
    <property type="term" value="F:peptidase activity"/>
    <property type="evidence" value="ECO:0007669"/>
    <property type="project" value="UniProtKB-KW"/>
</dbReference>
<dbReference type="Gene3D" id="2.60.40.3140">
    <property type="match status" value="1"/>
</dbReference>
<keyword evidence="1" id="KW-0732">Signal</keyword>
<evidence type="ECO:0000259" key="3">
    <source>
        <dbReference type="Pfam" id="PF12969"/>
    </source>
</evidence>
<proteinExistence type="predicted"/>
<feature type="domain" description="DUF3857" evidence="3">
    <location>
        <begin position="52"/>
        <end position="214"/>
    </location>
</feature>
<comment type="caution">
    <text evidence="5">The sequence shown here is derived from an EMBL/GenBank/DDBJ whole genome shotgun (WGS) entry which is preliminary data.</text>
</comment>
<dbReference type="Gene3D" id="2.60.120.1130">
    <property type="match status" value="1"/>
</dbReference>
<sequence length="638" mass="73413">MRLSYLLCALLAFTSIFSQEKTYQAVNLNPLLTKDANAVVRLDEMKIEVLSNHSMVYDVKQVVTVLNKMGNSYSNTQLNYDKEKKIKSIEAFIYDKNGKEIKRIKRKDFQDLSAADGFSLYRDDRLLYYNYIPIQYPYTLVFNYEVETSDTGFFPPWYFIYGYGVSVEKSYYGVNYSNASLAPDIKEYNLAGFDFKKTNAPGKIVYEAENIPAFKHEELSPNFADIAPRLKVRLKNFSLKGIEANVTDWNDLGAWIDGHLLKGRDELSMETKRIVQDLVKGVDDTLERAKIIYNYVQENTRYISVQIGIGGWQPISAIEVDKVKYGDCKGLSNYTKALLNEVGVEAYYTVVHAGNGKFDFDKDFPVLQGNHVILAIPYQDDYYWIDCTSQVQPFGFIGDFTDDRNVLVVKPGGGEIVKTIAYLNEENKQSTTASYSLSSQGAINAKVKIETKGVQYDRRFYLEDETNEDVVKHYKNYWSTINNLNIDSFEFTNDKEGISFQENVVLNAKSYGTLSQERMIFVLNAFNRSDYIPKRYRVRKRPFEISRGYEDTDVYDVKIPKGYKVEAMPEATTIASEFGSYSMSVKVIDGETLQYRRTFSLKSGLYAPNKYNDYREFRKNIAKLEKSRVALVKNIRQD</sequence>
<keyword evidence="5" id="KW-0645">Protease</keyword>
<evidence type="ECO:0000313" key="6">
    <source>
        <dbReference type="Proteomes" id="UP000245667"/>
    </source>
</evidence>
<keyword evidence="7" id="KW-1185">Reference proteome</keyword>
<organism evidence="5 6">
    <name type="scientific">Maribacter polysiphoniae</name>
    <dbReference type="NCBI Taxonomy" id="429344"/>
    <lineage>
        <taxon>Bacteria</taxon>
        <taxon>Pseudomonadati</taxon>
        <taxon>Bacteroidota</taxon>
        <taxon>Flavobacteriia</taxon>
        <taxon>Flavobacteriales</taxon>
        <taxon>Flavobacteriaceae</taxon>
        <taxon>Maribacter</taxon>
    </lineage>
</organism>
<evidence type="ECO:0000313" key="7">
    <source>
        <dbReference type="Proteomes" id="UP000651837"/>
    </source>
</evidence>
<dbReference type="Proteomes" id="UP000651837">
    <property type="component" value="Unassembled WGS sequence"/>
</dbReference>
<keyword evidence="5" id="KW-0378">Hydrolase</keyword>
<dbReference type="AlphaFoldDB" id="A0A316DV78"/>
<accession>A0A316DV78</accession>
<dbReference type="RefSeq" id="WP_109652639.1">
    <property type="nucleotide sequence ID" value="NZ_JACWLN010000007.1"/>
</dbReference>
<evidence type="ECO:0000256" key="1">
    <source>
        <dbReference type="SAM" id="SignalP"/>
    </source>
</evidence>
<dbReference type="InterPro" id="IPR038765">
    <property type="entry name" value="Papain-like_cys_pep_sf"/>
</dbReference>
<name>A0A316DV78_9FLAO</name>
<dbReference type="Pfam" id="PF12969">
    <property type="entry name" value="DUF3857"/>
    <property type="match status" value="1"/>
</dbReference>
<reference evidence="4 7" key="2">
    <citation type="submission" date="2020-07" db="EMBL/GenBank/DDBJ databases">
        <title>The draft genome sequence of Maribacter polysiphoniae KCTC 22021.</title>
        <authorList>
            <person name="Mu L."/>
        </authorList>
    </citation>
    <scope>NUCLEOTIDE SEQUENCE [LARGE SCALE GENOMIC DNA]</scope>
    <source>
        <strain evidence="4 7">KCTC 22021</strain>
    </source>
</reference>
<feature type="signal peptide" evidence="1">
    <location>
        <begin position="1"/>
        <end position="18"/>
    </location>
</feature>
<dbReference type="InterPro" id="IPR002931">
    <property type="entry name" value="Transglutaminase-like"/>
</dbReference>